<dbReference type="Pfam" id="PF13560">
    <property type="entry name" value="HTH_31"/>
    <property type="match status" value="1"/>
</dbReference>
<dbReference type="PANTHER" id="PTHR35010:SF2">
    <property type="entry name" value="BLL4672 PROTEIN"/>
    <property type="match status" value="1"/>
</dbReference>
<reference evidence="2 3" key="1">
    <citation type="submission" date="2020-08" db="EMBL/GenBank/DDBJ databases">
        <title>Sequencing the genomes of 1000 actinobacteria strains.</title>
        <authorList>
            <person name="Klenk H.-P."/>
        </authorList>
    </citation>
    <scope>NUCLEOTIDE SEQUENCE [LARGE SCALE GENOMIC DNA]</scope>
    <source>
        <strain evidence="2 3">DSM 105784</strain>
    </source>
</reference>
<dbReference type="GO" id="GO:0003677">
    <property type="term" value="F:DNA binding"/>
    <property type="evidence" value="ECO:0007669"/>
    <property type="project" value="InterPro"/>
</dbReference>
<dbReference type="InterPro" id="IPR041413">
    <property type="entry name" value="MLTR_LBD"/>
</dbReference>
<accession>A0A841AL45</accession>
<dbReference type="EMBL" id="JACHMJ010000001">
    <property type="protein sequence ID" value="MBB5842195.1"/>
    <property type="molecule type" value="Genomic_DNA"/>
</dbReference>
<dbReference type="Pfam" id="PF17765">
    <property type="entry name" value="MLTR_LBD"/>
    <property type="match status" value="1"/>
</dbReference>
<dbReference type="RefSeq" id="WP_184233381.1">
    <property type="nucleotide sequence ID" value="NZ_JACHMJ010000001.1"/>
</dbReference>
<dbReference type="Gene3D" id="3.30.450.180">
    <property type="match status" value="1"/>
</dbReference>
<dbReference type="SMART" id="SM00530">
    <property type="entry name" value="HTH_XRE"/>
    <property type="match status" value="1"/>
</dbReference>
<evidence type="ECO:0000313" key="2">
    <source>
        <dbReference type="EMBL" id="MBB5842195.1"/>
    </source>
</evidence>
<sequence length="295" mass="32328">MDDRVEIREFLMSRRARVEPADVGLPPGGDRRVPGLRRGEAAMLAGVSVEYYARLERGAVGGASEAVLDGIARALLMDDAEREHLYLLARRAVGVGNQARAKSNTAKAWAPAPSVQWFLDSMDTAVAMVGNGRTDLLAWNRLGGALMHEMIQTATTAPPNFARFLFLEPVARRFYPDWDTAAGMNVAMLRTEAGRDPHSKKLHDLVGELSTRSDHFRQLWSRHDVWHHATGTKAYNHAVVGDLTLHYDGLDLVAQPTAQVTVLTAEPGSADHEKLVLLGAWEASRAERSAMSAES</sequence>
<organism evidence="2 3">
    <name type="scientific">Conyzicola lurida</name>
    <dbReference type="NCBI Taxonomy" id="1172621"/>
    <lineage>
        <taxon>Bacteria</taxon>
        <taxon>Bacillati</taxon>
        <taxon>Actinomycetota</taxon>
        <taxon>Actinomycetes</taxon>
        <taxon>Micrococcales</taxon>
        <taxon>Microbacteriaceae</taxon>
        <taxon>Conyzicola</taxon>
    </lineage>
</organism>
<dbReference type="CDD" id="cd00093">
    <property type="entry name" value="HTH_XRE"/>
    <property type="match status" value="1"/>
</dbReference>
<dbReference type="InterPro" id="IPR010982">
    <property type="entry name" value="Lambda_DNA-bd_dom_sf"/>
</dbReference>
<feature type="domain" description="HTH cro/C1-type" evidence="1">
    <location>
        <begin position="6"/>
        <end position="82"/>
    </location>
</feature>
<proteinExistence type="predicted"/>
<dbReference type="PANTHER" id="PTHR35010">
    <property type="entry name" value="BLL4672 PROTEIN-RELATED"/>
    <property type="match status" value="1"/>
</dbReference>
<protein>
    <submittedName>
        <fullName evidence="2">Transcriptional regulator with XRE-family HTH domain</fullName>
    </submittedName>
</protein>
<dbReference type="AlphaFoldDB" id="A0A841AL45"/>
<comment type="caution">
    <text evidence="2">The sequence shown here is derived from an EMBL/GenBank/DDBJ whole genome shotgun (WGS) entry which is preliminary data.</text>
</comment>
<evidence type="ECO:0000313" key="3">
    <source>
        <dbReference type="Proteomes" id="UP000536685"/>
    </source>
</evidence>
<dbReference type="InterPro" id="IPR001387">
    <property type="entry name" value="Cro/C1-type_HTH"/>
</dbReference>
<dbReference type="Gene3D" id="1.10.260.40">
    <property type="entry name" value="lambda repressor-like DNA-binding domains"/>
    <property type="match status" value="1"/>
</dbReference>
<dbReference type="Proteomes" id="UP000536685">
    <property type="component" value="Unassembled WGS sequence"/>
</dbReference>
<evidence type="ECO:0000259" key="1">
    <source>
        <dbReference type="SMART" id="SM00530"/>
    </source>
</evidence>
<keyword evidence="3" id="KW-1185">Reference proteome</keyword>
<name>A0A841AL45_9MICO</name>
<gene>
    <name evidence="2" type="ORF">HD599_000518</name>
</gene>